<sequence length="263" mass="27938">MTQLGAIFLPQNPPERLREVVRAADDSGLDELWLWEDCFFESGIATATAALAWSQRVRIGVGLLPVPLRNVAITAMEIATIDRLFPGRLLAGIGHGVQPWMRQVGADVESPVTLLREYATALRALLHGEEVTTEGRYVRLDKVALDWPPSPPPLLLAGATGPRSVRLCGEVADGVILTASTTVDGVREAGSLIDDGRRRAGRDAAPPVTVYMTARSGAAAAAAEGVRAMVDAGADKVVLEPTADEDPVAYVRFVAEEVAPLTA</sequence>
<dbReference type="PANTHER" id="PTHR43244">
    <property type="match status" value="1"/>
</dbReference>
<dbReference type="Pfam" id="PF00296">
    <property type="entry name" value="Bac_luciferase"/>
    <property type="match status" value="1"/>
</dbReference>
<name>A0AA46TKZ2_9ACTN</name>
<dbReference type="Proteomes" id="UP001164390">
    <property type="component" value="Chromosome"/>
</dbReference>
<proteinExistence type="predicted"/>
<dbReference type="CDD" id="cd01097">
    <property type="entry name" value="Tetrahydromethanopterin_reductase"/>
    <property type="match status" value="1"/>
</dbReference>
<dbReference type="InterPro" id="IPR036661">
    <property type="entry name" value="Luciferase-like_sf"/>
</dbReference>
<evidence type="ECO:0000256" key="1">
    <source>
        <dbReference type="ARBA" id="ARBA00023002"/>
    </source>
</evidence>
<gene>
    <name evidence="3" type="ORF">L0C25_09245</name>
</gene>
<dbReference type="InterPro" id="IPR050564">
    <property type="entry name" value="F420-G6PD/mer"/>
</dbReference>
<dbReference type="RefSeq" id="WP_271636197.1">
    <property type="nucleotide sequence ID" value="NZ_CP094970.1"/>
</dbReference>
<keyword evidence="4" id="KW-1185">Reference proteome</keyword>
<keyword evidence="1" id="KW-0560">Oxidoreductase</keyword>
<dbReference type="AlphaFoldDB" id="A0AA46TKZ2"/>
<feature type="domain" description="Luciferase-like" evidence="2">
    <location>
        <begin position="11"/>
        <end position="230"/>
    </location>
</feature>
<reference evidence="3" key="1">
    <citation type="submission" date="2022-01" db="EMBL/GenBank/DDBJ databases">
        <title>Nocardioidaceae gen. sp. A5X3R13.</title>
        <authorList>
            <person name="Lopez Marin M.A."/>
            <person name="Uhlik O."/>
        </authorList>
    </citation>
    <scope>NUCLEOTIDE SEQUENCE</scope>
    <source>
        <strain evidence="3">A5X3R13</strain>
    </source>
</reference>
<dbReference type="GO" id="GO:0016705">
    <property type="term" value="F:oxidoreductase activity, acting on paired donors, with incorporation or reduction of molecular oxygen"/>
    <property type="evidence" value="ECO:0007669"/>
    <property type="project" value="InterPro"/>
</dbReference>
<evidence type="ECO:0000313" key="4">
    <source>
        <dbReference type="Proteomes" id="UP001164390"/>
    </source>
</evidence>
<dbReference type="InterPro" id="IPR011251">
    <property type="entry name" value="Luciferase-like_dom"/>
</dbReference>
<evidence type="ECO:0000259" key="2">
    <source>
        <dbReference type="Pfam" id="PF00296"/>
    </source>
</evidence>
<dbReference type="EMBL" id="CP094970">
    <property type="protein sequence ID" value="UYM07239.1"/>
    <property type="molecule type" value="Genomic_DNA"/>
</dbReference>
<dbReference type="SUPFAM" id="SSF51679">
    <property type="entry name" value="Bacterial luciferase-like"/>
    <property type="match status" value="1"/>
</dbReference>
<dbReference type="Gene3D" id="3.20.20.30">
    <property type="entry name" value="Luciferase-like domain"/>
    <property type="match status" value="1"/>
</dbReference>
<organism evidence="3 4">
    <name type="scientific">Solicola gregarius</name>
    <dbReference type="NCBI Taxonomy" id="2908642"/>
    <lineage>
        <taxon>Bacteria</taxon>
        <taxon>Bacillati</taxon>
        <taxon>Actinomycetota</taxon>
        <taxon>Actinomycetes</taxon>
        <taxon>Propionibacteriales</taxon>
        <taxon>Nocardioidaceae</taxon>
        <taxon>Solicola</taxon>
    </lineage>
</organism>
<protein>
    <submittedName>
        <fullName evidence="3">LLM class flavin-dependent oxidoreductase</fullName>
    </submittedName>
</protein>
<accession>A0AA46TKZ2</accession>
<dbReference type="KEGG" id="sgrg:L0C25_09245"/>
<evidence type="ECO:0000313" key="3">
    <source>
        <dbReference type="EMBL" id="UYM07239.1"/>
    </source>
</evidence>
<dbReference type="PANTHER" id="PTHR43244:SF1">
    <property type="entry name" value="5,10-METHYLENETETRAHYDROMETHANOPTERIN REDUCTASE"/>
    <property type="match status" value="1"/>
</dbReference>